<dbReference type="HOGENOM" id="CLU_1495045_0_0_6"/>
<reference evidence="1 2" key="1">
    <citation type="submission" date="2006-02" db="EMBL/GenBank/DDBJ databases">
        <authorList>
            <person name="Pinhassi J."/>
            <person name="Pedros-Alio C."/>
            <person name="Ferriera S."/>
            <person name="Johnson J."/>
            <person name="Kravitz S."/>
            <person name="Halpern A."/>
            <person name="Remington K."/>
            <person name="Beeson K."/>
            <person name="Tran B."/>
            <person name="Rogers Y.-H."/>
            <person name="Friedman R."/>
            <person name="Venter J.C."/>
        </authorList>
    </citation>
    <scope>NUCLEOTIDE SEQUENCE [LARGE SCALE GENOMIC DNA]</scope>
    <source>
        <strain evidence="1 2">MED297</strain>
    </source>
</reference>
<organism evidence="1 2">
    <name type="scientific">Reinekea blandensis MED297</name>
    <dbReference type="NCBI Taxonomy" id="314283"/>
    <lineage>
        <taxon>Bacteria</taxon>
        <taxon>Pseudomonadati</taxon>
        <taxon>Pseudomonadota</taxon>
        <taxon>Gammaproteobacteria</taxon>
        <taxon>Oceanospirillales</taxon>
        <taxon>Saccharospirillaceae</taxon>
        <taxon>Reinekea</taxon>
    </lineage>
</organism>
<dbReference type="EMBL" id="AAOE01000025">
    <property type="protein sequence ID" value="EAR08141.1"/>
    <property type="molecule type" value="Genomic_DNA"/>
</dbReference>
<dbReference type="STRING" id="314283.MED297_00595"/>
<dbReference type="OrthoDB" id="9848427at2"/>
<dbReference type="Proteomes" id="UP000005953">
    <property type="component" value="Unassembled WGS sequence"/>
</dbReference>
<comment type="caution">
    <text evidence="1">The sequence shown here is derived from an EMBL/GenBank/DDBJ whole genome shotgun (WGS) entry which is preliminary data.</text>
</comment>
<accession>A4BID4</accession>
<dbReference type="AlphaFoldDB" id="A4BID4"/>
<protein>
    <submittedName>
        <fullName evidence="1">Uncharacterized protein</fullName>
    </submittedName>
</protein>
<sequence>MVIAAFIVSVLALMISAASYYHSHFHIDKKLFAYLNIGIHFFNDNKVPLTLLNAGSSDVVLLNWYLGMKALDRNGSLSRGEDKITLNPGSNSLLNPGNALSATIQLGKEYDSHTIENCAEPMPENRHKITYFLEIEWCDSSGAEFTSVIDLFDVKLNNENNITGISPIKDGEKNLYNLQK</sequence>
<keyword evidence="2" id="KW-1185">Reference proteome</keyword>
<evidence type="ECO:0000313" key="2">
    <source>
        <dbReference type="Proteomes" id="UP000005953"/>
    </source>
</evidence>
<dbReference type="RefSeq" id="WP_008046418.1">
    <property type="nucleotide sequence ID" value="NZ_CH724153.1"/>
</dbReference>
<evidence type="ECO:0000313" key="1">
    <source>
        <dbReference type="EMBL" id="EAR08141.1"/>
    </source>
</evidence>
<name>A4BID4_9GAMM</name>
<gene>
    <name evidence="1" type="ORF">MED297_00595</name>
</gene>
<proteinExistence type="predicted"/>